<gene>
    <name evidence="1" type="ORF">GCWU000325_01927</name>
</gene>
<keyword evidence="2" id="KW-1185">Reference proteome</keyword>
<reference evidence="1" key="1">
    <citation type="submission" date="2009-09" db="EMBL/GenBank/DDBJ databases">
        <authorList>
            <person name="Weinstock G."/>
            <person name="Sodergren E."/>
            <person name="Clifton S."/>
            <person name="Fulton L."/>
            <person name="Fulton B."/>
            <person name="Courtney L."/>
            <person name="Fronick C."/>
            <person name="Harrison M."/>
            <person name="Strong C."/>
            <person name="Farmer C."/>
            <person name="Delahaunty K."/>
            <person name="Markovic C."/>
            <person name="Hall O."/>
            <person name="Minx P."/>
            <person name="Tomlinson C."/>
            <person name="Mitreva M."/>
            <person name="Nelson J."/>
            <person name="Hou S."/>
            <person name="Wollam A."/>
            <person name="Pepin K.H."/>
            <person name="Johnson M."/>
            <person name="Bhonagiri V."/>
            <person name="Nash W.E."/>
            <person name="Warren W."/>
            <person name="Chinwalla A."/>
            <person name="Mardis E.R."/>
            <person name="Wilson R.K."/>
        </authorList>
    </citation>
    <scope>NUCLEOTIDE SEQUENCE [LARGE SCALE GENOMIC DNA]</scope>
    <source>
        <strain evidence="1">ATCC 51259</strain>
    </source>
</reference>
<organism evidence="1 2">
    <name type="scientific">Alloprevotella tannerae ATCC 51259</name>
    <dbReference type="NCBI Taxonomy" id="626522"/>
    <lineage>
        <taxon>Bacteria</taxon>
        <taxon>Pseudomonadati</taxon>
        <taxon>Bacteroidota</taxon>
        <taxon>Bacteroidia</taxon>
        <taxon>Bacteroidales</taxon>
        <taxon>Prevotellaceae</taxon>
        <taxon>Alloprevotella</taxon>
    </lineage>
</organism>
<dbReference type="HOGENOM" id="CLU_3139301_0_0_10"/>
<protein>
    <submittedName>
        <fullName evidence="1">Uncharacterized protein</fullName>
    </submittedName>
</protein>
<proteinExistence type="predicted"/>
<evidence type="ECO:0000313" key="2">
    <source>
        <dbReference type="Proteomes" id="UP000003460"/>
    </source>
</evidence>
<evidence type="ECO:0000313" key="1">
    <source>
        <dbReference type="EMBL" id="EEX71185.1"/>
    </source>
</evidence>
<dbReference type="EMBL" id="ACIJ02000022">
    <property type="protein sequence ID" value="EEX71185.1"/>
    <property type="molecule type" value="Genomic_DNA"/>
</dbReference>
<sequence length="49" mass="5567">MKVLTLEVSLCSSVAFKQMARKSGNFNGMGRTQKIKIGKTTLHFPDFYR</sequence>
<dbReference type="AlphaFoldDB" id="C9LI69"/>
<accession>C9LI69</accession>
<comment type="caution">
    <text evidence="1">The sequence shown here is derived from an EMBL/GenBank/DDBJ whole genome shotgun (WGS) entry which is preliminary data.</text>
</comment>
<name>C9LI69_9BACT</name>
<dbReference type="Proteomes" id="UP000003460">
    <property type="component" value="Unassembled WGS sequence"/>
</dbReference>